<gene>
    <name evidence="2" type="ORF">GLV81_16325</name>
</gene>
<proteinExistence type="predicted"/>
<feature type="domain" description="Diphthamide synthase" evidence="1">
    <location>
        <begin position="8"/>
        <end position="205"/>
    </location>
</feature>
<organism evidence="2 3">
    <name type="scientific">Phnomibacter ginsenosidimutans</name>
    <dbReference type="NCBI Taxonomy" id="2676868"/>
    <lineage>
        <taxon>Bacteria</taxon>
        <taxon>Pseudomonadati</taxon>
        <taxon>Bacteroidota</taxon>
        <taxon>Chitinophagia</taxon>
        <taxon>Chitinophagales</taxon>
        <taxon>Chitinophagaceae</taxon>
        <taxon>Phnomibacter</taxon>
    </lineage>
</organism>
<dbReference type="CDD" id="cd01994">
    <property type="entry name" value="AANH_PF0828-like"/>
    <property type="match status" value="1"/>
</dbReference>
<evidence type="ECO:0000313" key="2">
    <source>
        <dbReference type="EMBL" id="QGW29463.1"/>
    </source>
</evidence>
<accession>A0A6I6GCJ6</accession>
<protein>
    <submittedName>
        <fullName evidence="2">Diphthine--ammonia ligase</fullName>
        <ecNumber evidence="2">6.3.1.14</ecNumber>
    </submittedName>
</protein>
<dbReference type="Proteomes" id="UP000426027">
    <property type="component" value="Chromosome"/>
</dbReference>
<dbReference type="KEGG" id="fls:GLV81_16325"/>
<dbReference type="GO" id="GO:0017183">
    <property type="term" value="P:protein histidyl modification to diphthamide"/>
    <property type="evidence" value="ECO:0007669"/>
    <property type="project" value="TreeGrafter"/>
</dbReference>
<evidence type="ECO:0000313" key="3">
    <source>
        <dbReference type="Proteomes" id="UP000426027"/>
    </source>
</evidence>
<reference evidence="2 3" key="1">
    <citation type="submission" date="2019-11" db="EMBL/GenBank/DDBJ databases">
        <authorList>
            <person name="Im W.T."/>
        </authorList>
    </citation>
    <scope>NUCLEOTIDE SEQUENCE [LARGE SCALE GENOMIC DNA]</scope>
    <source>
        <strain evidence="2 3">SB-02</strain>
    </source>
</reference>
<dbReference type="InterPro" id="IPR030662">
    <property type="entry name" value="DPH6/MJ0570"/>
</dbReference>
<dbReference type="Gene3D" id="3.40.50.620">
    <property type="entry name" value="HUPs"/>
    <property type="match status" value="1"/>
</dbReference>
<dbReference type="RefSeq" id="WP_157479815.1">
    <property type="nucleotide sequence ID" value="NZ_CP046566.1"/>
</dbReference>
<sequence length="233" mass="26240">MSKIPIALSWSGGKDCSYALHLIQQEGKYEVKYLLSTCNTHTRELNMHHLHETLITAQAAAIGIPLLLSHVAGTSNAQYEAALQSSIQQLQQQGIYAIAFGDIFLEDIRQYREQLMTQLGMQVVFPLWQLPTNHLLQSMIQSGFKAMICCIDAQRIPTQWLGKMLDDKSMAMLPQDIDPCGENGEFHTFCVDGPVFQYPLHIKTGAISSQRMTIATNRFAIFSWVHIHLLPQP</sequence>
<dbReference type="Pfam" id="PF01902">
    <property type="entry name" value="Diphthami_syn_2"/>
    <property type="match status" value="1"/>
</dbReference>
<dbReference type="SUPFAM" id="SSF52402">
    <property type="entry name" value="Adenine nucleotide alpha hydrolases-like"/>
    <property type="match status" value="1"/>
</dbReference>
<keyword evidence="2" id="KW-0436">Ligase</keyword>
<keyword evidence="3" id="KW-1185">Reference proteome</keyword>
<dbReference type="AlphaFoldDB" id="A0A6I6GCJ6"/>
<dbReference type="NCBIfam" id="TIGR00290">
    <property type="entry name" value="MJ0570_dom"/>
    <property type="match status" value="1"/>
</dbReference>
<dbReference type="EMBL" id="CP046566">
    <property type="protein sequence ID" value="QGW29463.1"/>
    <property type="molecule type" value="Genomic_DNA"/>
</dbReference>
<evidence type="ECO:0000259" key="1">
    <source>
        <dbReference type="Pfam" id="PF01902"/>
    </source>
</evidence>
<dbReference type="Gene3D" id="3.90.1490.10">
    <property type="entry name" value="putative n-type atp pyrophosphatase, domain 2"/>
    <property type="match status" value="1"/>
</dbReference>
<name>A0A6I6GCJ6_9BACT</name>
<dbReference type="InterPro" id="IPR014729">
    <property type="entry name" value="Rossmann-like_a/b/a_fold"/>
</dbReference>
<dbReference type="InterPro" id="IPR002761">
    <property type="entry name" value="Diphthami_syn_dom"/>
</dbReference>
<dbReference type="PANTHER" id="PTHR12196:SF2">
    <property type="entry name" value="DIPHTHINE--AMMONIA LIGASE"/>
    <property type="match status" value="1"/>
</dbReference>
<dbReference type="PANTHER" id="PTHR12196">
    <property type="entry name" value="DOMAIN OF UNKNOWN FUNCTION 71 DUF71 -CONTAINING PROTEIN"/>
    <property type="match status" value="1"/>
</dbReference>
<dbReference type="EC" id="6.3.1.14" evidence="2"/>
<dbReference type="GO" id="GO:0017178">
    <property type="term" value="F:diphthine-ammonia ligase activity"/>
    <property type="evidence" value="ECO:0007669"/>
    <property type="project" value="UniProtKB-EC"/>
</dbReference>